<dbReference type="EMBL" id="GU071103">
    <property type="protein sequence ID" value="ADO98946.1"/>
    <property type="molecule type" value="Genomic_DNA"/>
</dbReference>
<evidence type="ECO:0000313" key="1">
    <source>
        <dbReference type="EMBL" id="ADO98946.1"/>
    </source>
</evidence>
<name>E3SNS5_9CAUD</name>
<keyword evidence="2" id="KW-1185">Reference proteome</keyword>
<dbReference type="RefSeq" id="YP_004324988.1">
    <property type="nucleotide sequence ID" value="NC_015290.1"/>
</dbReference>
<accession>E3SNS5</accession>
<reference evidence="1 2" key="1">
    <citation type="journal article" date="2010" name="Environ. Microbiol.">
        <title>Genomic analysis of oceanic cyanobacterial myoviruses compared with T4-like myoviruses from diverse hosts and environments.</title>
        <authorList>
            <person name="Sullivan M.B."/>
            <person name="Huang K.H."/>
            <person name="Ignacio-Espinoza J.C."/>
            <person name="Berlin A.M."/>
            <person name="Kelly L."/>
            <person name="Weigele P.R."/>
            <person name="DeFrancesco A.S."/>
            <person name="Kern S.E."/>
            <person name="Thompson L.R."/>
            <person name="Young S."/>
            <person name="Yandava C."/>
            <person name="Fu R."/>
            <person name="Krastins B."/>
            <person name="Chase M."/>
            <person name="Sarracino D."/>
            <person name="Osburne M.S."/>
            <person name="Henn M.R."/>
            <person name="Chisholm S.W."/>
        </authorList>
    </citation>
    <scope>NUCLEOTIDE SEQUENCE [LARGE SCALE GENOMIC DNA]</scope>
    <source>
        <strain evidence="1">NATL1A-15</strain>
    </source>
</reference>
<dbReference type="GeneID" id="10329447"/>
<dbReference type="Gene3D" id="2.30.30.100">
    <property type="match status" value="1"/>
</dbReference>
<dbReference type="KEGG" id="vg:10329447"/>
<organism evidence="1 2">
    <name type="scientific">Prochlorococcus phage P-SSM7</name>
    <dbReference type="NCBI Taxonomy" id="445688"/>
    <lineage>
        <taxon>Viruses</taxon>
        <taxon>Duplodnaviria</taxon>
        <taxon>Heunggongvirae</taxon>
        <taxon>Uroviricota</taxon>
        <taxon>Caudoviricetes</taxon>
        <taxon>Pantevenvirales</taxon>
        <taxon>Kyanoviridae</taxon>
        <taxon>Palaemonvirus</taxon>
        <taxon>Palaemonvirus pssm7</taxon>
    </lineage>
</organism>
<proteinExistence type="predicted"/>
<protein>
    <submittedName>
        <fullName evidence="1">Uncharacterized protein</fullName>
    </submittedName>
</protein>
<dbReference type="Proteomes" id="UP000006532">
    <property type="component" value="Segment"/>
</dbReference>
<gene>
    <name evidence="1" type="ORF">PSSM7_161</name>
</gene>
<sequence length="98" mass="10924">MIDLKLIRLITGEEIIAEVVDWKNGILTIQNALTIIPHQDQVGFAPWATVIDPEFPEIALDMKHVIYSVAVAPQVVEQYNKIFGTTSDIITPGKQLIL</sequence>
<dbReference type="OrthoDB" id="22174at10239"/>
<evidence type="ECO:0000313" key="2">
    <source>
        <dbReference type="Proteomes" id="UP000006532"/>
    </source>
</evidence>